<feature type="transmembrane region" description="Helical" evidence="1">
    <location>
        <begin position="12"/>
        <end position="33"/>
    </location>
</feature>
<dbReference type="EMBL" id="CP028475">
    <property type="protein sequence ID" value="AVW91617.1"/>
    <property type="molecule type" value="Genomic_DNA"/>
</dbReference>
<dbReference type="Proteomes" id="UP000241447">
    <property type="component" value="Chromosome"/>
</dbReference>
<evidence type="ECO:0000256" key="1">
    <source>
        <dbReference type="SAM" id="Phobius"/>
    </source>
</evidence>
<gene>
    <name evidence="2" type="ORF">DA792_11455</name>
</gene>
<dbReference type="AlphaFoldDB" id="A0A2R4M3D7"/>
<keyword evidence="1" id="KW-0812">Transmembrane</keyword>
<name>A0A2R4M3D7_9RHOB</name>
<evidence type="ECO:0000313" key="3">
    <source>
        <dbReference type="Proteomes" id="UP000241447"/>
    </source>
</evidence>
<keyword evidence="1" id="KW-0472">Membrane</keyword>
<dbReference type="Pfam" id="PF14520">
    <property type="entry name" value="HHH_5"/>
    <property type="match status" value="1"/>
</dbReference>
<dbReference type="KEGG" id="cbak:DA792_11455"/>
<evidence type="ECO:0000313" key="2">
    <source>
        <dbReference type="EMBL" id="AVW91617.1"/>
    </source>
</evidence>
<protein>
    <recommendedName>
        <fullName evidence="4">Helix-hairpin-helix domain-containing protein</fullName>
    </recommendedName>
</protein>
<accession>A0A2R4M3D7</accession>
<reference evidence="2 3" key="1">
    <citation type="submission" date="2018-03" db="EMBL/GenBank/DDBJ databases">
        <title>The Complete Genome of Celeribacter baekdonensis strain LH4, a Thiosulfate-Oxidizing Alphaproteobacterium Isolated from Gulf of Mexico Continental Slope Sediments.</title>
        <authorList>
            <person name="Flood B.E."/>
            <person name="Bailey J.V."/>
            <person name="Leprich D."/>
        </authorList>
    </citation>
    <scope>NUCLEOTIDE SEQUENCE [LARGE SCALE GENOMIC DNA]</scope>
    <source>
        <strain evidence="2 3">LH4</strain>
    </source>
</reference>
<dbReference type="OrthoDB" id="9807941at2"/>
<dbReference type="RefSeq" id="WP_107720053.1">
    <property type="nucleotide sequence ID" value="NZ_CP028475.1"/>
</dbReference>
<keyword evidence="1" id="KW-1133">Transmembrane helix</keyword>
<proteinExistence type="predicted"/>
<organism evidence="2 3">
    <name type="scientific">Celeribacter baekdonensis</name>
    <dbReference type="NCBI Taxonomy" id="875171"/>
    <lineage>
        <taxon>Bacteria</taxon>
        <taxon>Pseudomonadati</taxon>
        <taxon>Pseudomonadota</taxon>
        <taxon>Alphaproteobacteria</taxon>
        <taxon>Rhodobacterales</taxon>
        <taxon>Roseobacteraceae</taxon>
        <taxon>Celeribacter</taxon>
    </lineage>
</organism>
<feature type="transmembrane region" description="Helical" evidence="1">
    <location>
        <begin position="39"/>
        <end position="58"/>
    </location>
</feature>
<sequence>MTETNSGKTLKIALISAIVGVLAFLALLGLAGYSTPASLIVGVLVALLVAILLWIGWYEDTASVSSEDNGHPEADVTASGLMATTSIGDEPMSAAPEIATEHHAADTREVRSAAAAISERAMPVADEPAEVVEELAEPVAEVVAEPVAQTVVVDVADDLKEIKGVGPKIEVQLHERGIVTFAQVAALSATEIEDLGAALKGTSAAQLSKWAEQAKILAAGGETEFSKRVQKGDVY</sequence>
<evidence type="ECO:0008006" key="4">
    <source>
        <dbReference type="Google" id="ProtNLM"/>
    </source>
</evidence>
<dbReference type="Gene3D" id="1.10.150.20">
    <property type="entry name" value="5' to 3' exonuclease, C-terminal subdomain"/>
    <property type="match status" value="1"/>
</dbReference>